<dbReference type="EMBL" id="PZKL01000045">
    <property type="protein sequence ID" value="PTH79056.1"/>
    <property type="molecule type" value="Genomic_DNA"/>
</dbReference>
<dbReference type="AlphaFoldDB" id="A0A2T4MX71"/>
<feature type="transmembrane region" description="Helical" evidence="1">
    <location>
        <begin position="30"/>
        <end position="50"/>
    </location>
</feature>
<comment type="caution">
    <text evidence="2">The sequence shown here is derived from an EMBL/GenBank/DDBJ whole genome shotgun (WGS) entry which is preliminary data.</text>
</comment>
<keyword evidence="1" id="KW-0472">Membrane</keyword>
<accession>A0A2T4MX71</accession>
<protein>
    <submittedName>
        <fullName evidence="2">Uncharacterized protein</fullName>
    </submittedName>
</protein>
<evidence type="ECO:0000313" key="2">
    <source>
        <dbReference type="EMBL" id="PTH79056.1"/>
    </source>
</evidence>
<name>A0A2T4MX71_AERVE</name>
<organism evidence="2 3">
    <name type="scientific">Aeromonas veronii</name>
    <dbReference type="NCBI Taxonomy" id="654"/>
    <lineage>
        <taxon>Bacteria</taxon>
        <taxon>Pseudomonadati</taxon>
        <taxon>Pseudomonadota</taxon>
        <taxon>Gammaproteobacteria</taxon>
        <taxon>Aeromonadales</taxon>
        <taxon>Aeromonadaceae</taxon>
        <taxon>Aeromonas</taxon>
    </lineage>
</organism>
<evidence type="ECO:0000256" key="1">
    <source>
        <dbReference type="SAM" id="Phobius"/>
    </source>
</evidence>
<reference evidence="2 3" key="1">
    <citation type="submission" date="2018-03" db="EMBL/GenBank/DDBJ databases">
        <title>Aeromonas veronii whole genome sequencing and analysis.</title>
        <authorList>
            <person name="Xie H."/>
            <person name="Liu T."/>
            <person name="Wang K."/>
        </authorList>
    </citation>
    <scope>NUCLEOTIDE SEQUENCE [LARGE SCALE GENOMIC DNA]</scope>
    <source>
        <strain evidence="2 3">XH.VA.1</strain>
    </source>
</reference>
<dbReference type="Proteomes" id="UP000241986">
    <property type="component" value="Unassembled WGS sequence"/>
</dbReference>
<keyword evidence="1" id="KW-0812">Transmembrane</keyword>
<keyword evidence="1" id="KW-1133">Transmembrane helix</keyword>
<sequence length="202" mass="23190">MASYARHKIRIITMKDSRTPSFIFCRALDYMPIIWVFLMAISAAMLLISYEKSTSSESSLSIQQTHDTFKKLNQARDRVHELEVLLQTKKLPASRQANSYLEKIKRENPDSLHLAEAHAVNITENGIPFIELKKMLYQSYSEMKRIQNQDGLPDKNKALADIKKKNLIKTAEKIIELSSPDNYGKLIVYDLQILKKLSSKSS</sequence>
<proteinExistence type="predicted"/>
<evidence type="ECO:0000313" key="3">
    <source>
        <dbReference type="Proteomes" id="UP000241986"/>
    </source>
</evidence>
<gene>
    <name evidence="2" type="ORF">DAA48_21705</name>
</gene>